<organism evidence="9 10">
    <name type="scientific">Aspergillus keveii</name>
    <dbReference type="NCBI Taxonomy" id="714993"/>
    <lineage>
        <taxon>Eukaryota</taxon>
        <taxon>Fungi</taxon>
        <taxon>Dikarya</taxon>
        <taxon>Ascomycota</taxon>
        <taxon>Pezizomycotina</taxon>
        <taxon>Eurotiomycetes</taxon>
        <taxon>Eurotiomycetidae</taxon>
        <taxon>Eurotiales</taxon>
        <taxon>Aspergillaceae</taxon>
        <taxon>Aspergillus</taxon>
        <taxon>Aspergillus subgen. Nidulantes</taxon>
    </lineage>
</organism>
<keyword evidence="6" id="KW-0539">Nucleus</keyword>
<reference evidence="9 10" key="1">
    <citation type="submission" date="2024-07" db="EMBL/GenBank/DDBJ databases">
        <title>Section-level genome sequencing and comparative genomics of Aspergillus sections Usti and Cavernicolus.</title>
        <authorList>
            <consortium name="Lawrence Berkeley National Laboratory"/>
            <person name="Nybo J.L."/>
            <person name="Vesth T.C."/>
            <person name="Theobald S."/>
            <person name="Frisvad J.C."/>
            <person name="Larsen T.O."/>
            <person name="Kjaerboelling I."/>
            <person name="Rothschild-Mancinelli K."/>
            <person name="Lyhne E.K."/>
            <person name="Kogle M.E."/>
            <person name="Barry K."/>
            <person name="Clum A."/>
            <person name="Na H."/>
            <person name="Ledsgaard L."/>
            <person name="Lin J."/>
            <person name="Lipzen A."/>
            <person name="Kuo A."/>
            <person name="Riley R."/>
            <person name="Mondo S."/>
            <person name="Labutti K."/>
            <person name="Haridas S."/>
            <person name="Pangalinan J."/>
            <person name="Salamov A.A."/>
            <person name="Simmons B.A."/>
            <person name="Magnuson J.K."/>
            <person name="Chen J."/>
            <person name="Drula E."/>
            <person name="Henrissat B."/>
            <person name="Wiebenga A."/>
            <person name="Lubbers R.J."/>
            <person name="Gomes A.C."/>
            <person name="Makela M.R."/>
            <person name="Stajich J."/>
            <person name="Grigoriev I.V."/>
            <person name="Mortensen U.H."/>
            <person name="De Vries R.P."/>
            <person name="Baker S.E."/>
            <person name="Andersen M.R."/>
        </authorList>
    </citation>
    <scope>NUCLEOTIDE SEQUENCE [LARGE SCALE GENOMIC DNA]</scope>
    <source>
        <strain evidence="9 10">CBS 209.92</strain>
    </source>
</reference>
<evidence type="ECO:0000256" key="1">
    <source>
        <dbReference type="ARBA" id="ARBA00004123"/>
    </source>
</evidence>
<feature type="compositionally biased region" description="Low complexity" evidence="7">
    <location>
        <begin position="655"/>
        <end position="668"/>
    </location>
</feature>
<dbReference type="InterPro" id="IPR001138">
    <property type="entry name" value="Zn2Cys6_DnaBD"/>
</dbReference>
<evidence type="ECO:0000313" key="9">
    <source>
        <dbReference type="EMBL" id="KAL2799672.1"/>
    </source>
</evidence>
<evidence type="ECO:0000313" key="10">
    <source>
        <dbReference type="Proteomes" id="UP001610563"/>
    </source>
</evidence>
<dbReference type="CDD" id="cd00067">
    <property type="entry name" value="GAL4"/>
    <property type="match status" value="1"/>
</dbReference>
<feature type="region of interest" description="Disordered" evidence="7">
    <location>
        <begin position="95"/>
        <end position="123"/>
    </location>
</feature>
<comment type="subcellular location">
    <subcellularLocation>
        <location evidence="1">Nucleus</location>
    </subcellularLocation>
</comment>
<dbReference type="Pfam" id="PF04082">
    <property type="entry name" value="Fungal_trans"/>
    <property type="match status" value="1"/>
</dbReference>
<dbReference type="SMART" id="SM00066">
    <property type="entry name" value="GAL4"/>
    <property type="match status" value="1"/>
</dbReference>
<evidence type="ECO:0000256" key="7">
    <source>
        <dbReference type="SAM" id="MobiDB-lite"/>
    </source>
</evidence>
<evidence type="ECO:0000259" key="8">
    <source>
        <dbReference type="PROSITE" id="PS50048"/>
    </source>
</evidence>
<name>A0ABR4GKT3_9EURO</name>
<feature type="domain" description="Zn(2)-C6 fungal-type" evidence="8">
    <location>
        <begin position="33"/>
        <end position="62"/>
    </location>
</feature>
<evidence type="ECO:0000256" key="3">
    <source>
        <dbReference type="ARBA" id="ARBA00023015"/>
    </source>
</evidence>
<proteinExistence type="predicted"/>
<dbReference type="InterPro" id="IPR007219">
    <property type="entry name" value="XnlR_reg_dom"/>
</dbReference>
<dbReference type="Gene3D" id="4.10.240.10">
    <property type="entry name" value="Zn(2)-C6 fungal-type DNA-binding domain"/>
    <property type="match status" value="1"/>
</dbReference>
<dbReference type="Pfam" id="PF00172">
    <property type="entry name" value="Zn_clus"/>
    <property type="match status" value="1"/>
</dbReference>
<sequence length="789" mass="87913">MAQSRSPGHKQTPDHNAACPSADPRKPRRAAIACAACRQSKIKCSGEEPCLNCRRRSLECQFTEGTSKVLVDEQYLHSLQRQAYNWQRATGVKRSRNESFQIQDNNDDAVSGRQPPTPRRTPGALAANDLSCSIWTSPFTLPTTVLKDTHQEQRKWIWLAPSSPWSLTRRLIVMMTDRFDQSSAHNLPQLYLDGDIYPLAWTSGTTPPGQGPGPGPGPLNAGDLPSLDYALYLFDTVRFRLGQGYRFFFEPDLFISGMRRYYATRSSDDAVVTEHQPRFWVVQFLMVLALGNAFLARPRNQKDPPGSKYFVRAMAAMPPFTSTGKDSLLAIEALALVSLYLYAIDHREAAHVHIGQSIRIAQLEGIHTQLPEEVLGPATVARCRKLWWSLYIVDRHLSPSLGLPLTTRDSDITTLIDPQQQDRTFSLQVRITRMLSFIVSTIYETEKTQLGTFLEITRSILETMAKYAEEIEQMLNPSSHGRGGGGIVPEDSRHTILLYHQCVIVATRPLLLSVLKERLEKLGKAEEDWHKFLALPKLLIATGIKSAEKTLQMLGDENGLLETFLSFDLELTYAAALHLTMANALFPPPPEIRLLYSQKAHAILDELILYGNRVAEARQRELSRIESLFLQFSNQVEEQGLRPLTLSESVALNSYNNNNNPQLQRNLQGSEPIIPEGRPQTDPERETGLLLEAPAPVPSASQPNNSHNNLPLGAESPSAGNPVGLGSDSFGISSYEFLSIVDQITNPVLAYGELDIRPEWLAGAGAGRIGLLGRLLRRLTMTMQGKIKV</sequence>
<dbReference type="EMBL" id="JBFTWV010000006">
    <property type="protein sequence ID" value="KAL2799672.1"/>
    <property type="molecule type" value="Genomic_DNA"/>
</dbReference>
<dbReference type="PROSITE" id="PS00463">
    <property type="entry name" value="ZN2_CY6_FUNGAL_1"/>
    <property type="match status" value="1"/>
</dbReference>
<dbReference type="InterPro" id="IPR051711">
    <property type="entry name" value="Stress_Response_Reg"/>
</dbReference>
<keyword evidence="2" id="KW-0479">Metal-binding</keyword>
<dbReference type="CDD" id="cd12148">
    <property type="entry name" value="fungal_TF_MHR"/>
    <property type="match status" value="1"/>
</dbReference>
<accession>A0ABR4GKT3</accession>
<feature type="compositionally biased region" description="Polar residues" evidence="7">
    <location>
        <begin position="699"/>
        <end position="709"/>
    </location>
</feature>
<dbReference type="InterPro" id="IPR036864">
    <property type="entry name" value="Zn2-C6_fun-type_DNA-bd_sf"/>
</dbReference>
<comment type="caution">
    <text evidence="9">The sequence shown here is derived from an EMBL/GenBank/DDBJ whole genome shotgun (WGS) entry which is preliminary data.</text>
</comment>
<dbReference type="PANTHER" id="PTHR47540">
    <property type="entry name" value="THIAMINE REPRESSIBLE GENES REGULATORY PROTEIN THI5"/>
    <property type="match status" value="1"/>
</dbReference>
<dbReference type="SMART" id="SM00906">
    <property type="entry name" value="Fungal_trans"/>
    <property type="match status" value="1"/>
</dbReference>
<evidence type="ECO:0000256" key="5">
    <source>
        <dbReference type="ARBA" id="ARBA00023163"/>
    </source>
</evidence>
<dbReference type="Proteomes" id="UP001610563">
    <property type="component" value="Unassembled WGS sequence"/>
</dbReference>
<protein>
    <recommendedName>
        <fullName evidence="8">Zn(2)-C6 fungal-type domain-containing protein</fullName>
    </recommendedName>
</protein>
<gene>
    <name evidence="9" type="ORF">BJX66DRAFT_332720</name>
</gene>
<evidence type="ECO:0000256" key="6">
    <source>
        <dbReference type="ARBA" id="ARBA00023242"/>
    </source>
</evidence>
<feature type="region of interest" description="Disordered" evidence="7">
    <location>
        <begin position="655"/>
        <end position="721"/>
    </location>
</feature>
<dbReference type="PROSITE" id="PS50048">
    <property type="entry name" value="ZN2_CY6_FUNGAL_2"/>
    <property type="match status" value="1"/>
</dbReference>
<evidence type="ECO:0000256" key="2">
    <source>
        <dbReference type="ARBA" id="ARBA00022723"/>
    </source>
</evidence>
<feature type="region of interest" description="Disordered" evidence="7">
    <location>
        <begin position="1"/>
        <end position="24"/>
    </location>
</feature>
<keyword evidence="5" id="KW-0804">Transcription</keyword>
<evidence type="ECO:0000256" key="4">
    <source>
        <dbReference type="ARBA" id="ARBA00023125"/>
    </source>
</evidence>
<keyword evidence="3" id="KW-0805">Transcription regulation</keyword>
<dbReference type="PANTHER" id="PTHR47540:SF6">
    <property type="entry name" value="ZN(II)2CYS6 TRANSCRIPTION FACTOR (EUROFUNG)"/>
    <property type="match status" value="1"/>
</dbReference>
<keyword evidence="4" id="KW-0238">DNA-binding</keyword>
<dbReference type="SUPFAM" id="SSF57701">
    <property type="entry name" value="Zn2/Cys6 DNA-binding domain"/>
    <property type="match status" value="1"/>
</dbReference>
<keyword evidence="10" id="KW-1185">Reference proteome</keyword>